<dbReference type="AlphaFoldDB" id="A0A516GRQ9"/>
<reference evidence="2 3" key="1">
    <citation type="submission" date="2019-07" db="EMBL/GenBank/DDBJ databases">
        <title>Genome sequencing for Formosa sp. PS13.</title>
        <authorList>
            <person name="Park S.-J."/>
        </authorList>
    </citation>
    <scope>NUCLEOTIDE SEQUENCE [LARGE SCALE GENOMIC DNA]</scope>
    <source>
        <strain evidence="2 3">PS13</strain>
    </source>
</reference>
<evidence type="ECO:0000313" key="3">
    <source>
        <dbReference type="Proteomes" id="UP000319209"/>
    </source>
</evidence>
<dbReference type="RefSeq" id="WP_143381086.1">
    <property type="nucleotide sequence ID" value="NZ_CP041637.1"/>
</dbReference>
<dbReference type="Proteomes" id="UP000319209">
    <property type="component" value="Chromosome"/>
</dbReference>
<name>A0A516GRQ9_9FLAO</name>
<keyword evidence="3" id="KW-1185">Reference proteome</keyword>
<organism evidence="2 3">
    <name type="scientific">Formosa sediminum</name>
    <dbReference type="NCBI Taxonomy" id="2594004"/>
    <lineage>
        <taxon>Bacteria</taxon>
        <taxon>Pseudomonadati</taxon>
        <taxon>Bacteroidota</taxon>
        <taxon>Flavobacteriia</taxon>
        <taxon>Flavobacteriales</taxon>
        <taxon>Flavobacteriaceae</taxon>
        <taxon>Formosa</taxon>
    </lineage>
</organism>
<evidence type="ECO:0000259" key="1">
    <source>
        <dbReference type="Pfam" id="PF11827"/>
    </source>
</evidence>
<dbReference type="PROSITE" id="PS51257">
    <property type="entry name" value="PROKAR_LIPOPROTEIN"/>
    <property type="match status" value="1"/>
</dbReference>
<accession>A0A516GRQ9</accession>
<dbReference type="OrthoDB" id="5513217at2"/>
<dbReference type="KEGG" id="fop:FNB79_09485"/>
<sequence>MTHVKQIISTTVLGIVLLTAASCKQDPKKTETHAAESATATVQASPEFKDATVAETFTQYLQLKDALVQTDAAAAKKAAEGLASTTANDSIKSLATAIAAANDIAQQREQFSALTTTLKPVLVANLSAGEVYEQHCPMALNGGANWFAVEQQINNPYYGDKMLRCGLVQETLKL</sequence>
<proteinExistence type="predicted"/>
<dbReference type="InterPro" id="IPR021782">
    <property type="entry name" value="DUF3347"/>
</dbReference>
<protein>
    <submittedName>
        <fullName evidence="2">DUF3347 domain-containing protein</fullName>
    </submittedName>
</protein>
<dbReference type="Pfam" id="PF11827">
    <property type="entry name" value="DUF3347"/>
    <property type="match status" value="1"/>
</dbReference>
<dbReference type="EMBL" id="CP041637">
    <property type="protein sequence ID" value="QDO94199.1"/>
    <property type="molecule type" value="Genomic_DNA"/>
</dbReference>
<evidence type="ECO:0000313" key="2">
    <source>
        <dbReference type="EMBL" id="QDO94199.1"/>
    </source>
</evidence>
<gene>
    <name evidence="2" type="ORF">FNB79_09485</name>
</gene>
<feature type="domain" description="DUF3347" evidence="1">
    <location>
        <begin position="57"/>
        <end position="122"/>
    </location>
</feature>